<sequence length="127" mass="14082">MPIKTYGLCHFFINAVVFIRTSVGASDQKLTSVDEQQSQQAEGERGGVRAPPGAGGRSRPRHWPRPPGAGPRTPTVFRTLPGLRARSFLVLRRRAVETFLERGTAPFSDSNANFVTAEHRQLQNVRE</sequence>
<evidence type="ECO:0000256" key="1">
    <source>
        <dbReference type="SAM" id="MobiDB-lite"/>
    </source>
</evidence>
<gene>
    <name evidence="3" type="ORF">EVAR_81435_1</name>
</gene>
<dbReference type="EMBL" id="BGZK01000447">
    <property type="protein sequence ID" value="GBP44114.1"/>
    <property type="molecule type" value="Genomic_DNA"/>
</dbReference>
<feature type="signal peptide" evidence="2">
    <location>
        <begin position="1"/>
        <end position="24"/>
    </location>
</feature>
<evidence type="ECO:0000256" key="2">
    <source>
        <dbReference type="SAM" id="SignalP"/>
    </source>
</evidence>
<keyword evidence="2" id="KW-0732">Signal</keyword>
<protein>
    <recommendedName>
        <fullName evidence="5">Secreted protein</fullName>
    </recommendedName>
</protein>
<evidence type="ECO:0000313" key="4">
    <source>
        <dbReference type="Proteomes" id="UP000299102"/>
    </source>
</evidence>
<feature type="chain" id="PRO_5020038700" description="Secreted protein" evidence="2">
    <location>
        <begin position="25"/>
        <end position="127"/>
    </location>
</feature>
<accession>A0A4C1W1R9</accession>
<reference evidence="3 4" key="1">
    <citation type="journal article" date="2019" name="Commun. Biol.">
        <title>The bagworm genome reveals a unique fibroin gene that provides high tensile strength.</title>
        <authorList>
            <person name="Kono N."/>
            <person name="Nakamura H."/>
            <person name="Ohtoshi R."/>
            <person name="Tomita M."/>
            <person name="Numata K."/>
            <person name="Arakawa K."/>
        </authorList>
    </citation>
    <scope>NUCLEOTIDE SEQUENCE [LARGE SCALE GENOMIC DNA]</scope>
</reference>
<organism evidence="3 4">
    <name type="scientific">Eumeta variegata</name>
    <name type="common">Bagworm moth</name>
    <name type="synonym">Eumeta japonica</name>
    <dbReference type="NCBI Taxonomy" id="151549"/>
    <lineage>
        <taxon>Eukaryota</taxon>
        <taxon>Metazoa</taxon>
        <taxon>Ecdysozoa</taxon>
        <taxon>Arthropoda</taxon>
        <taxon>Hexapoda</taxon>
        <taxon>Insecta</taxon>
        <taxon>Pterygota</taxon>
        <taxon>Neoptera</taxon>
        <taxon>Endopterygota</taxon>
        <taxon>Lepidoptera</taxon>
        <taxon>Glossata</taxon>
        <taxon>Ditrysia</taxon>
        <taxon>Tineoidea</taxon>
        <taxon>Psychidae</taxon>
        <taxon>Oiketicinae</taxon>
        <taxon>Eumeta</taxon>
    </lineage>
</organism>
<evidence type="ECO:0000313" key="3">
    <source>
        <dbReference type="EMBL" id="GBP44114.1"/>
    </source>
</evidence>
<evidence type="ECO:0008006" key="5">
    <source>
        <dbReference type="Google" id="ProtNLM"/>
    </source>
</evidence>
<name>A0A4C1W1R9_EUMVA</name>
<comment type="caution">
    <text evidence="3">The sequence shown here is derived from an EMBL/GenBank/DDBJ whole genome shotgun (WGS) entry which is preliminary data.</text>
</comment>
<dbReference type="Proteomes" id="UP000299102">
    <property type="component" value="Unassembled WGS sequence"/>
</dbReference>
<feature type="region of interest" description="Disordered" evidence="1">
    <location>
        <begin position="28"/>
        <end position="77"/>
    </location>
</feature>
<dbReference type="AlphaFoldDB" id="A0A4C1W1R9"/>
<proteinExistence type="predicted"/>
<feature type="compositionally biased region" description="Polar residues" evidence="1">
    <location>
        <begin position="28"/>
        <end position="41"/>
    </location>
</feature>
<keyword evidence="4" id="KW-1185">Reference proteome</keyword>